<dbReference type="VEuPathDB" id="FungiDB:I7I51_04804"/>
<feature type="transmembrane region" description="Helical" evidence="2">
    <location>
        <begin position="230"/>
        <end position="253"/>
    </location>
</feature>
<protein>
    <submittedName>
        <fullName evidence="3">Uncharacterized protein</fullName>
    </submittedName>
</protein>
<evidence type="ECO:0000256" key="2">
    <source>
        <dbReference type="SAM" id="Phobius"/>
    </source>
</evidence>
<evidence type="ECO:0000313" key="3">
    <source>
        <dbReference type="EMBL" id="QSS60008.1"/>
    </source>
</evidence>
<dbReference type="AlphaFoldDB" id="A0A8A1M0M3"/>
<dbReference type="EMBL" id="CP069110">
    <property type="protein sequence ID" value="QSS60008.1"/>
    <property type="molecule type" value="Genomic_DNA"/>
</dbReference>
<name>A0A8A1M0M3_AJECA</name>
<feature type="region of interest" description="Disordered" evidence="1">
    <location>
        <begin position="86"/>
        <end position="157"/>
    </location>
</feature>
<keyword evidence="2" id="KW-0812">Transmembrane</keyword>
<gene>
    <name evidence="3" type="ORF">I7I51_04804</name>
</gene>
<feature type="compositionally biased region" description="Basic and acidic residues" evidence="1">
    <location>
        <begin position="192"/>
        <end position="206"/>
    </location>
</feature>
<reference evidence="3" key="1">
    <citation type="submission" date="2021-01" db="EMBL/GenBank/DDBJ databases">
        <title>Chromosome-level genome assembly of a human fungal pathogen reveals clustering of transcriptionally co-regulated genes.</title>
        <authorList>
            <person name="Voorhies M."/>
            <person name="Cohen S."/>
            <person name="Shea T.P."/>
            <person name="Petrus S."/>
            <person name="Munoz J.F."/>
            <person name="Poplawski S."/>
            <person name="Goldman W.E."/>
            <person name="Michael T."/>
            <person name="Cuomo C.A."/>
            <person name="Sil A."/>
            <person name="Beyhan S."/>
        </authorList>
    </citation>
    <scope>NUCLEOTIDE SEQUENCE</scope>
    <source>
        <strain evidence="3">WU24</strain>
    </source>
</reference>
<keyword evidence="2" id="KW-0472">Membrane</keyword>
<organism evidence="3 4">
    <name type="scientific">Ajellomyces capsulatus</name>
    <name type="common">Darling's disease fungus</name>
    <name type="synonym">Histoplasma capsulatum</name>
    <dbReference type="NCBI Taxonomy" id="5037"/>
    <lineage>
        <taxon>Eukaryota</taxon>
        <taxon>Fungi</taxon>
        <taxon>Dikarya</taxon>
        <taxon>Ascomycota</taxon>
        <taxon>Pezizomycotina</taxon>
        <taxon>Eurotiomycetes</taxon>
        <taxon>Eurotiomycetidae</taxon>
        <taxon>Onygenales</taxon>
        <taxon>Ajellomycetaceae</taxon>
        <taxon>Histoplasma</taxon>
    </lineage>
</organism>
<feature type="transmembrane region" description="Helical" evidence="2">
    <location>
        <begin position="365"/>
        <end position="386"/>
    </location>
</feature>
<proteinExistence type="predicted"/>
<feature type="compositionally biased region" description="Basic and acidic residues" evidence="1">
    <location>
        <begin position="145"/>
        <end position="157"/>
    </location>
</feature>
<evidence type="ECO:0000256" key="1">
    <source>
        <dbReference type="SAM" id="MobiDB-lite"/>
    </source>
</evidence>
<sequence length="494" mass="55641">MPFPHWVRSILRSPRERETNKKQMAADPEHDFCTQQRLILLRLNPYLFATSTESETFRDASSSPHARPVCRGRLAERQNLQSLASSLAIPLPHPARTTTRSEQTTKLGRNASKKWTEPDAAQSTRQKKKNAKCERRTGRRTLFLTRERNQGNHEPLDELDHLPIAKHVPRNADFKLTALCTKAASIVGLGQSEHRTPTKDGADPETARPSTPDHPSILINELRDDYYSGFLYVISSLSVFFVLGPLIGVWVAVEEEAKDPCSPTRLLPVLGFAIAIGSRYDGRLPTFIACQLSMASLFDKLSFCVYEVASCPAEGNRDLSHTRLGTMVKPCFRSEIQTQGHLDQLSIADLDVHALGLIFEKSQHLCYALALSLPFIFATTCAFLVVHERPSLSSLIQSAAYRVSGFCRCRSVAICWNWKHRAGLSHGEQRLGPERASCFLVVLGISLYRVLRRFHMTVFHFEVCSKRKPQEAIARFSFTLSVREESTVQYHLVI</sequence>
<evidence type="ECO:0000313" key="4">
    <source>
        <dbReference type="Proteomes" id="UP000663671"/>
    </source>
</evidence>
<dbReference type="OrthoDB" id="10621367at2759"/>
<feature type="compositionally biased region" description="Polar residues" evidence="1">
    <location>
        <begin position="96"/>
        <end position="107"/>
    </location>
</feature>
<dbReference type="Proteomes" id="UP000663671">
    <property type="component" value="Chromosome 4"/>
</dbReference>
<feature type="region of interest" description="Disordered" evidence="1">
    <location>
        <begin position="190"/>
        <end position="215"/>
    </location>
</feature>
<accession>A0A8A1M0M3</accession>
<keyword evidence="2" id="KW-1133">Transmembrane helix</keyword>